<organism evidence="3">
    <name type="scientific">Coccidioides posadasii (strain RMSCC 757 / Silveira)</name>
    <name type="common">Valley fever fungus</name>
    <dbReference type="NCBI Taxonomy" id="443226"/>
    <lineage>
        <taxon>Eukaryota</taxon>
        <taxon>Fungi</taxon>
        <taxon>Dikarya</taxon>
        <taxon>Ascomycota</taxon>
        <taxon>Pezizomycotina</taxon>
        <taxon>Eurotiomycetes</taxon>
        <taxon>Eurotiomycetidae</taxon>
        <taxon>Onygenales</taxon>
        <taxon>Onygenaceae</taxon>
        <taxon>Coccidioides</taxon>
    </lineage>
</organism>
<name>E9D0A7_COCPS</name>
<accession>E9D0A7</accession>
<proteinExistence type="predicted"/>
<feature type="region of interest" description="Disordered" evidence="1">
    <location>
        <begin position="1"/>
        <end position="39"/>
    </location>
</feature>
<evidence type="ECO:0000313" key="3">
    <source>
        <dbReference type="Proteomes" id="UP000002497"/>
    </source>
</evidence>
<dbReference type="EMBL" id="GL636489">
    <property type="protein sequence ID" value="EFW20360.1"/>
    <property type="molecule type" value="Genomic_DNA"/>
</dbReference>
<keyword evidence="3" id="KW-1185">Reference proteome</keyword>
<dbReference type="Proteomes" id="UP000002497">
    <property type="component" value="Unassembled WGS sequence"/>
</dbReference>
<dbReference type="HOGENOM" id="CLU_2722047_0_0_1"/>
<reference evidence="3" key="2">
    <citation type="submission" date="2010-03" db="EMBL/GenBank/DDBJ databases">
        <title>The genome sequence of Coccidioides posadasii strain Silveira.</title>
        <authorList>
            <consortium name="The Broad Institute Genome Sequencing Center for Infectious Disease"/>
            <person name="Neafsey D."/>
            <person name="Orbach M."/>
            <person name="Henn M.R."/>
            <person name="Cole G.T."/>
            <person name="Galgiani J."/>
            <person name="Gardner M.J."/>
            <person name="Kirkland T.N."/>
            <person name="Taylor J.W."/>
            <person name="Young S.K."/>
            <person name="Zeng Q."/>
            <person name="Koehrsen M."/>
            <person name="Alvarado L."/>
            <person name="Berlin A."/>
            <person name="Borenstein D."/>
            <person name="Chapman S.B."/>
            <person name="Chen Z."/>
            <person name="Engels R."/>
            <person name="Freedman E."/>
            <person name="Gellesch M."/>
            <person name="Goldberg J."/>
            <person name="Griggs A."/>
            <person name="Gujja S."/>
            <person name="Heilman E."/>
            <person name="Heiman D."/>
            <person name="Howarth C."/>
            <person name="Jen D."/>
            <person name="Larson L."/>
            <person name="Mehta T."/>
            <person name="Neiman D."/>
            <person name="Park D."/>
            <person name="Pearson M."/>
            <person name="Richards J."/>
            <person name="Roberts A."/>
            <person name="Saif S."/>
            <person name="Shea T."/>
            <person name="Shenoy N."/>
            <person name="Sisk P."/>
            <person name="Stolte C."/>
            <person name="Sykes S."/>
            <person name="Walk T."/>
            <person name="White J."/>
            <person name="Yandava C."/>
            <person name="Haas B."/>
            <person name="Nusbaum C."/>
            <person name="Birren B."/>
        </authorList>
    </citation>
    <scope>NUCLEOTIDE SEQUENCE [LARGE SCALE GENOMIC DNA]</scope>
    <source>
        <strain evidence="3">RMSCC 757 / Silveira</strain>
    </source>
</reference>
<dbReference type="VEuPathDB" id="FungiDB:CPSG_03535"/>
<feature type="region of interest" description="Disordered" evidence="1">
    <location>
        <begin position="51"/>
        <end position="72"/>
    </location>
</feature>
<protein>
    <submittedName>
        <fullName evidence="2">Predicted protein</fullName>
    </submittedName>
</protein>
<reference evidence="3" key="1">
    <citation type="journal article" date="2010" name="Genome Res.">
        <title>Population genomic sequencing of Coccidioides fungi reveals recent hybridization and transposon control.</title>
        <authorList>
            <person name="Neafsey D.E."/>
            <person name="Barker B.M."/>
            <person name="Sharpton T.J."/>
            <person name="Stajich J.E."/>
            <person name="Park D.J."/>
            <person name="Whiston E."/>
            <person name="Hung C.-Y."/>
            <person name="McMahan C."/>
            <person name="White J."/>
            <person name="Sykes S."/>
            <person name="Heiman D."/>
            <person name="Young S."/>
            <person name="Zeng Q."/>
            <person name="Abouelleil A."/>
            <person name="Aftuck L."/>
            <person name="Bessette D."/>
            <person name="Brown A."/>
            <person name="FitzGerald M."/>
            <person name="Lui A."/>
            <person name="Macdonald J.P."/>
            <person name="Priest M."/>
            <person name="Orbach M.J."/>
            <person name="Galgiani J.N."/>
            <person name="Kirkland T.N."/>
            <person name="Cole G.T."/>
            <person name="Birren B.W."/>
            <person name="Henn M.R."/>
            <person name="Taylor J.W."/>
            <person name="Rounsley S.D."/>
        </authorList>
    </citation>
    <scope>NUCLEOTIDE SEQUENCE [LARGE SCALE GENOMIC DNA]</scope>
    <source>
        <strain evidence="3">RMSCC 757 / Silveira</strain>
    </source>
</reference>
<evidence type="ECO:0000256" key="1">
    <source>
        <dbReference type="SAM" id="MobiDB-lite"/>
    </source>
</evidence>
<sequence>MAAEEQDSGIPGLARVTQVPLFPQEHEDSAPAGWPQQPNHLVSIGEIVTSRRREASPALRAPSFVESAARRP</sequence>
<evidence type="ECO:0000313" key="2">
    <source>
        <dbReference type="EMBL" id="EFW20360.1"/>
    </source>
</evidence>
<gene>
    <name evidence="2" type="ORF">CPSG_03535</name>
</gene>
<dbReference type="AlphaFoldDB" id="E9D0A7"/>